<gene>
    <name evidence="1" type="ORF">BS47DRAFT_73901</name>
</gene>
<keyword evidence="2" id="KW-1185">Reference proteome</keyword>
<reference evidence="1" key="1">
    <citation type="journal article" date="2020" name="Nat. Commun.">
        <title>Large-scale genome sequencing of mycorrhizal fungi provides insights into the early evolution of symbiotic traits.</title>
        <authorList>
            <person name="Miyauchi S."/>
            <person name="Kiss E."/>
            <person name="Kuo A."/>
            <person name="Drula E."/>
            <person name="Kohler A."/>
            <person name="Sanchez-Garcia M."/>
            <person name="Morin E."/>
            <person name="Andreopoulos B."/>
            <person name="Barry K.W."/>
            <person name="Bonito G."/>
            <person name="Buee M."/>
            <person name="Carver A."/>
            <person name="Chen C."/>
            <person name="Cichocki N."/>
            <person name="Clum A."/>
            <person name="Culley D."/>
            <person name="Crous P.W."/>
            <person name="Fauchery L."/>
            <person name="Girlanda M."/>
            <person name="Hayes R.D."/>
            <person name="Keri Z."/>
            <person name="LaButti K."/>
            <person name="Lipzen A."/>
            <person name="Lombard V."/>
            <person name="Magnuson J."/>
            <person name="Maillard F."/>
            <person name="Murat C."/>
            <person name="Nolan M."/>
            <person name="Ohm R.A."/>
            <person name="Pangilinan J."/>
            <person name="Pereira M.F."/>
            <person name="Perotto S."/>
            <person name="Peter M."/>
            <person name="Pfister S."/>
            <person name="Riley R."/>
            <person name="Sitrit Y."/>
            <person name="Stielow J.B."/>
            <person name="Szollosi G."/>
            <person name="Zifcakova L."/>
            <person name="Stursova M."/>
            <person name="Spatafora J.W."/>
            <person name="Tedersoo L."/>
            <person name="Vaario L.M."/>
            <person name="Yamada A."/>
            <person name="Yan M."/>
            <person name="Wang P."/>
            <person name="Xu J."/>
            <person name="Bruns T."/>
            <person name="Baldrian P."/>
            <person name="Vilgalys R."/>
            <person name="Dunand C."/>
            <person name="Henrissat B."/>
            <person name="Grigoriev I.V."/>
            <person name="Hibbett D."/>
            <person name="Nagy L.G."/>
            <person name="Martin F.M."/>
        </authorList>
    </citation>
    <scope>NUCLEOTIDE SEQUENCE</scope>
    <source>
        <strain evidence="1">UP504</strain>
    </source>
</reference>
<name>A0A9P6B7E5_9AGAM</name>
<organism evidence="1 2">
    <name type="scientific">Hydnum rufescens UP504</name>
    <dbReference type="NCBI Taxonomy" id="1448309"/>
    <lineage>
        <taxon>Eukaryota</taxon>
        <taxon>Fungi</taxon>
        <taxon>Dikarya</taxon>
        <taxon>Basidiomycota</taxon>
        <taxon>Agaricomycotina</taxon>
        <taxon>Agaricomycetes</taxon>
        <taxon>Cantharellales</taxon>
        <taxon>Hydnaceae</taxon>
        <taxon>Hydnum</taxon>
    </lineage>
</organism>
<dbReference type="Proteomes" id="UP000886523">
    <property type="component" value="Unassembled WGS sequence"/>
</dbReference>
<sequence>MLTVSYLVEMDPVTLTDALDPKCSEHIEIDSVVSSILTYITASPLLDSKTQEGHDHTACVSPLSIIDLLHILKTLVEMAVLFLPYSKTLSNQISASRVLVSLLDWLDALAPAHSLDFDSSQLVDALISNIALVLCTTTTKNSLDLEDNYGYTILHGLIMDRGPNDLVILCAFSQLLFIFHFTRRGFTSLSVSRSHLFHNFRDRCSVCFPAFRLQYHQGSIVKNEDVFYSAER</sequence>
<protein>
    <submittedName>
        <fullName evidence="1">Uncharacterized protein</fullName>
    </submittedName>
</protein>
<evidence type="ECO:0000313" key="1">
    <source>
        <dbReference type="EMBL" id="KAF9519139.1"/>
    </source>
</evidence>
<proteinExistence type="predicted"/>
<accession>A0A9P6B7E5</accession>
<evidence type="ECO:0000313" key="2">
    <source>
        <dbReference type="Proteomes" id="UP000886523"/>
    </source>
</evidence>
<comment type="caution">
    <text evidence="1">The sequence shown here is derived from an EMBL/GenBank/DDBJ whole genome shotgun (WGS) entry which is preliminary data.</text>
</comment>
<dbReference type="AlphaFoldDB" id="A0A9P6B7E5"/>
<dbReference type="EMBL" id="MU128919">
    <property type="protein sequence ID" value="KAF9519139.1"/>
    <property type="molecule type" value="Genomic_DNA"/>
</dbReference>